<keyword evidence="1" id="KW-0378">Hydrolase</keyword>
<accession>A0ACC1XBY4</accession>
<comment type="caution">
    <text evidence="1">The sequence shown here is derived from an EMBL/GenBank/DDBJ whole genome shotgun (WGS) entry which is preliminary data.</text>
</comment>
<gene>
    <name evidence="1" type="ORF">OWV82_018607</name>
</gene>
<reference evidence="1 2" key="1">
    <citation type="journal article" date="2023" name="Science">
        <title>Complex scaffold remodeling in plant triterpene biosynthesis.</title>
        <authorList>
            <person name="De La Pena R."/>
            <person name="Hodgson H."/>
            <person name="Liu J.C."/>
            <person name="Stephenson M.J."/>
            <person name="Martin A.C."/>
            <person name="Owen C."/>
            <person name="Harkess A."/>
            <person name="Leebens-Mack J."/>
            <person name="Jimenez L.E."/>
            <person name="Osbourn A."/>
            <person name="Sattely E.S."/>
        </authorList>
    </citation>
    <scope>NUCLEOTIDE SEQUENCE [LARGE SCALE GENOMIC DNA]</scope>
    <source>
        <strain evidence="2">cv. JPN11</strain>
        <tissue evidence="1">Leaf</tissue>
    </source>
</reference>
<name>A0ACC1XBY4_MELAZ</name>
<dbReference type="EMBL" id="CM051403">
    <property type="protein sequence ID" value="KAJ4708708.1"/>
    <property type="molecule type" value="Genomic_DNA"/>
</dbReference>
<evidence type="ECO:0000313" key="1">
    <source>
        <dbReference type="EMBL" id="KAJ4708708.1"/>
    </source>
</evidence>
<dbReference type="Proteomes" id="UP001164539">
    <property type="component" value="Chromosome 10"/>
</dbReference>
<keyword evidence="2" id="KW-1185">Reference proteome</keyword>
<proteinExistence type="predicted"/>
<sequence length="372" mass="41721">MAVPVVLFKFLLLSLFFVYSTTTITTLVAAAAHDDFSILNYSPNEHSSFVDNDYDRFLLWMFEHGKNYKTEVEMKSRFNTFVDSYNYIEEKNKKISGFRLGLNEFADLTHDEFKKKYSKPTAADEQVCSIENKQQLCGELFMYENVGVLPKSVDWRKRGAVTEVKNQRPTLCDSSWAFAAVAAVEGINQMVTGKLISLSAQQLIDCNTRTANNNNGCKGGTSVNQAFSDIIANGGIHKDQDYPYFGMELGQCVKPRGEVVTIDGYQEVPQNNERSFLQALANQPVSVLIDISNREFQFYKEGVYSVACGTLYDHAMTAVGYGSTFNSDYIILKNSMGTSWGEGGYIRMKRIKGKAEGLCGIYMKASFPVKNN</sequence>
<keyword evidence="1" id="KW-0645">Protease</keyword>
<evidence type="ECO:0000313" key="2">
    <source>
        <dbReference type="Proteomes" id="UP001164539"/>
    </source>
</evidence>
<protein>
    <submittedName>
        <fullName evidence="1">Cysteine Protease</fullName>
    </submittedName>
</protein>
<organism evidence="1 2">
    <name type="scientific">Melia azedarach</name>
    <name type="common">Chinaberry tree</name>
    <dbReference type="NCBI Taxonomy" id="155640"/>
    <lineage>
        <taxon>Eukaryota</taxon>
        <taxon>Viridiplantae</taxon>
        <taxon>Streptophyta</taxon>
        <taxon>Embryophyta</taxon>
        <taxon>Tracheophyta</taxon>
        <taxon>Spermatophyta</taxon>
        <taxon>Magnoliopsida</taxon>
        <taxon>eudicotyledons</taxon>
        <taxon>Gunneridae</taxon>
        <taxon>Pentapetalae</taxon>
        <taxon>rosids</taxon>
        <taxon>malvids</taxon>
        <taxon>Sapindales</taxon>
        <taxon>Meliaceae</taxon>
        <taxon>Melia</taxon>
    </lineage>
</organism>